<organism evidence="3 4">
    <name type="scientific">Pantoea cypripedii</name>
    <name type="common">Pectobacterium cypripedii</name>
    <name type="synonym">Erwinia cypripedii</name>
    <dbReference type="NCBI Taxonomy" id="55209"/>
    <lineage>
        <taxon>Bacteria</taxon>
        <taxon>Pseudomonadati</taxon>
        <taxon>Pseudomonadota</taxon>
        <taxon>Gammaproteobacteria</taxon>
        <taxon>Enterobacterales</taxon>
        <taxon>Erwiniaceae</taxon>
        <taxon>Pantoea</taxon>
    </lineage>
</organism>
<gene>
    <name evidence="3" type="ORF">HA50_22620</name>
</gene>
<dbReference type="Gene3D" id="3.40.50.720">
    <property type="entry name" value="NAD(P)-binding Rossmann-like Domain"/>
    <property type="match status" value="1"/>
</dbReference>
<evidence type="ECO:0000313" key="4">
    <source>
        <dbReference type="Proteomes" id="UP000193749"/>
    </source>
</evidence>
<evidence type="ECO:0000256" key="2">
    <source>
        <dbReference type="ARBA" id="ARBA00023002"/>
    </source>
</evidence>
<dbReference type="SUPFAM" id="SSF51735">
    <property type="entry name" value="NAD(P)-binding Rossmann-fold domains"/>
    <property type="match status" value="1"/>
</dbReference>
<accession>A0A1X1EKS0</accession>
<dbReference type="Pfam" id="PF00106">
    <property type="entry name" value="adh_short"/>
    <property type="match status" value="1"/>
</dbReference>
<dbReference type="RefSeq" id="WP_084879143.1">
    <property type="nucleotide sequence ID" value="NZ_MLJI01000002.1"/>
</dbReference>
<dbReference type="InterPro" id="IPR002347">
    <property type="entry name" value="SDR_fam"/>
</dbReference>
<reference evidence="3 4" key="1">
    <citation type="journal article" date="2017" name="Antonie Van Leeuwenhoek">
        <title>Phylogenomic resolution of the bacterial genus Pantoea and its relationship with Erwinia and Tatumella.</title>
        <authorList>
            <person name="Palmer M."/>
            <person name="Steenkamp E.T."/>
            <person name="Coetzee M.P."/>
            <person name="Chan W.Y."/>
            <person name="van Zyl E."/>
            <person name="De Maayer P."/>
            <person name="Coutinho T.A."/>
            <person name="Blom J."/>
            <person name="Smits T.H."/>
            <person name="Duffy B."/>
            <person name="Venter S.N."/>
        </authorList>
    </citation>
    <scope>NUCLEOTIDE SEQUENCE [LARGE SCALE GENOMIC DNA]</scope>
    <source>
        <strain evidence="3 4">LMG 2657</strain>
    </source>
</reference>
<comment type="caution">
    <text evidence="3">The sequence shown here is derived from an EMBL/GenBank/DDBJ whole genome shotgun (WGS) entry which is preliminary data.</text>
</comment>
<keyword evidence="4" id="KW-1185">Reference proteome</keyword>
<dbReference type="STRING" id="55209.HA50_22620"/>
<evidence type="ECO:0000313" key="3">
    <source>
        <dbReference type="EMBL" id="ORM89433.1"/>
    </source>
</evidence>
<dbReference type="PANTHER" id="PTHR43976">
    <property type="entry name" value="SHORT CHAIN DEHYDROGENASE"/>
    <property type="match status" value="1"/>
</dbReference>
<evidence type="ECO:0008006" key="5">
    <source>
        <dbReference type="Google" id="ProtNLM"/>
    </source>
</evidence>
<name>A0A1X1EKS0_PANCY</name>
<dbReference type="Proteomes" id="UP000193749">
    <property type="component" value="Unassembled WGS sequence"/>
</dbReference>
<sequence>MTKRIWLMTGLSSGFSKEIAQHLLTNGDAVIGTVIDYLCVTDLASKYPLDFHPQIFSEYYEQELSSAIKRIEVSGKHLDALVITDTTVTLGASEFMAPEAVKEQVSVNFTQTILLVNAAIKHFRKQGKGSIIMIGAPEMVKSMPGAGLYFSI</sequence>
<comment type="similarity">
    <text evidence="1">Belongs to the short-chain dehydrogenases/reductases (SDR) family.</text>
</comment>
<dbReference type="InterPro" id="IPR036291">
    <property type="entry name" value="NAD(P)-bd_dom_sf"/>
</dbReference>
<proteinExistence type="inferred from homology"/>
<dbReference type="AlphaFoldDB" id="A0A1X1EKS0"/>
<dbReference type="InterPro" id="IPR051911">
    <property type="entry name" value="SDR_oxidoreductase"/>
</dbReference>
<dbReference type="OrthoDB" id="9775296at2"/>
<dbReference type="PANTHER" id="PTHR43976:SF16">
    <property type="entry name" value="SHORT-CHAIN DEHYDROGENASE_REDUCTASE FAMILY PROTEIN"/>
    <property type="match status" value="1"/>
</dbReference>
<protein>
    <recommendedName>
        <fullName evidence="5">Short-chain dehydrogenase</fullName>
    </recommendedName>
</protein>
<dbReference type="GO" id="GO:0016491">
    <property type="term" value="F:oxidoreductase activity"/>
    <property type="evidence" value="ECO:0007669"/>
    <property type="project" value="UniProtKB-KW"/>
</dbReference>
<evidence type="ECO:0000256" key="1">
    <source>
        <dbReference type="ARBA" id="ARBA00006484"/>
    </source>
</evidence>
<keyword evidence="2" id="KW-0560">Oxidoreductase</keyword>
<dbReference type="EMBL" id="MLJI01000002">
    <property type="protein sequence ID" value="ORM89433.1"/>
    <property type="molecule type" value="Genomic_DNA"/>
</dbReference>